<gene>
    <name evidence="1" type="ORF">TEQG_06627</name>
</gene>
<dbReference type="AlphaFoldDB" id="F2Q0H5"/>
<evidence type="ECO:0000313" key="1">
    <source>
        <dbReference type="EMBL" id="EGE07643.1"/>
    </source>
</evidence>
<keyword evidence="2" id="KW-1185">Reference proteome</keyword>
<name>F2Q0H5_TRIEC</name>
<dbReference type="EMBL" id="DS995763">
    <property type="protein sequence ID" value="EGE07643.1"/>
    <property type="molecule type" value="Genomic_DNA"/>
</dbReference>
<organism evidence="1 2">
    <name type="scientific">Trichophyton equinum (strain ATCC MYA-4606 / CBS 127.97)</name>
    <name type="common">Horse ringworm fungus</name>
    <dbReference type="NCBI Taxonomy" id="559882"/>
    <lineage>
        <taxon>Eukaryota</taxon>
        <taxon>Fungi</taxon>
        <taxon>Dikarya</taxon>
        <taxon>Ascomycota</taxon>
        <taxon>Pezizomycotina</taxon>
        <taxon>Eurotiomycetes</taxon>
        <taxon>Eurotiomycetidae</taxon>
        <taxon>Onygenales</taxon>
        <taxon>Arthrodermataceae</taxon>
        <taxon>Trichophyton</taxon>
    </lineage>
</organism>
<accession>F2Q0H5</accession>
<dbReference type="HOGENOM" id="CLU_2098598_0_0_1"/>
<dbReference type="Proteomes" id="UP000009169">
    <property type="component" value="Unassembled WGS sequence"/>
</dbReference>
<protein>
    <submittedName>
        <fullName evidence="1">Uncharacterized protein</fullName>
    </submittedName>
</protein>
<dbReference type="VEuPathDB" id="FungiDB:TEQG_06627"/>
<evidence type="ECO:0000313" key="2">
    <source>
        <dbReference type="Proteomes" id="UP000009169"/>
    </source>
</evidence>
<sequence>MGPLRTGESISVLDEEGWTAQRCVEGGRRQDVQLKSVSKVGGALTLSKRDGRGRRAPIGRKSGKSAFCDWLEFSALSSSRLHVMLLEPRKKRRSEKFNLRVYEKFKVKSEDGNDDG</sequence>
<reference evidence="2" key="1">
    <citation type="journal article" date="2012" name="MBio">
        <title>Comparative genome analysis of Trichophyton rubrum and related dermatophytes reveals candidate genes involved in infection.</title>
        <authorList>
            <person name="Martinez D.A."/>
            <person name="Oliver B.G."/>
            <person name="Graeser Y."/>
            <person name="Goldberg J.M."/>
            <person name="Li W."/>
            <person name="Martinez-Rossi N.M."/>
            <person name="Monod M."/>
            <person name="Shelest E."/>
            <person name="Barton R.C."/>
            <person name="Birch E."/>
            <person name="Brakhage A.A."/>
            <person name="Chen Z."/>
            <person name="Gurr S.J."/>
            <person name="Heiman D."/>
            <person name="Heitman J."/>
            <person name="Kosti I."/>
            <person name="Rossi A."/>
            <person name="Saif S."/>
            <person name="Samalova M."/>
            <person name="Saunders C.W."/>
            <person name="Shea T."/>
            <person name="Summerbell R.C."/>
            <person name="Xu J."/>
            <person name="Young S."/>
            <person name="Zeng Q."/>
            <person name="Birren B.W."/>
            <person name="Cuomo C.A."/>
            <person name="White T.C."/>
        </authorList>
    </citation>
    <scope>NUCLEOTIDE SEQUENCE [LARGE SCALE GENOMIC DNA]</scope>
    <source>
        <strain evidence="2">ATCC MYA-4606 / CBS 127.97</strain>
    </source>
</reference>
<proteinExistence type="predicted"/>